<organism evidence="1 2">
    <name type="scientific">Poseidonocella pacifica</name>
    <dbReference type="NCBI Taxonomy" id="871651"/>
    <lineage>
        <taxon>Bacteria</taxon>
        <taxon>Pseudomonadati</taxon>
        <taxon>Pseudomonadota</taxon>
        <taxon>Alphaproteobacteria</taxon>
        <taxon>Rhodobacterales</taxon>
        <taxon>Roseobacteraceae</taxon>
        <taxon>Poseidonocella</taxon>
    </lineage>
</organism>
<dbReference type="OrthoDB" id="7819947at2"/>
<evidence type="ECO:0000313" key="2">
    <source>
        <dbReference type="Proteomes" id="UP000198796"/>
    </source>
</evidence>
<dbReference type="Proteomes" id="UP000198796">
    <property type="component" value="Unassembled WGS sequence"/>
</dbReference>
<sequence length="167" mass="18092">MTGKILVLAIVFSALLAGAGLYYLQVYGYYEDVTDPEIRLTRLGGEAEPILIEDFEGIDATSSPIRFRACFTAQSSLATLTETYEIYEGAEPLVAPGWFSCFDADGIATELRDGAVAFLGEKNIEYGVDRVVAVFPDGRGFAWHQLNGCGQKAYDGTPVGETCPARE</sequence>
<dbReference type="RefSeq" id="WP_092060111.1">
    <property type="nucleotide sequence ID" value="NZ_FOJU01000001.1"/>
</dbReference>
<dbReference type="EMBL" id="FOJU01000001">
    <property type="protein sequence ID" value="SFA72811.1"/>
    <property type="molecule type" value="Genomic_DNA"/>
</dbReference>
<gene>
    <name evidence="1" type="ORF">SAMN05421688_0418</name>
</gene>
<dbReference type="AlphaFoldDB" id="A0A1I0V905"/>
<evidence type="ECO:0000313" key="1">
    <source>
        <dbReference type="EMBL" id="SFA72811.1"/>
    </source>
</evidence>
<proteinExistence type="predicted"/>
<evidence type="ECO:0008006" key="3">
    <source>
        <dbReference type="Google" id="ProtNLM"/>
    </source>
</evidence>
<accession>A0A1I0V905</accession>
<dbReference type="STRING" id="871651.SAMN05421688_0418"/>
<protein>
    <recommendedName>
        <fullName evidence="3">Histidine kinase</fullName>
    </recommendedName>
</protein>
<keyword evidence="2" id="KW-1185">Reference proteome</keyword>
<dbReference type="Pfam" id="PF20044">
    <property type="entry name" value="DUF6446"/>
    <property type="match status" value="1"/>
</dbReference>
<reference evidence="1 2" key="1">
    <citation type="submission" date="2016-10" db="EMBL/GenBank/DDBJ databases">
        <authorList>
            <person name="de Groot N.N."/>
        </authorList>
    </citation>
    <scope>NUCLEOTIDE SEQUENCE [LARGE SCALE GENOMIC DNA]</scope>
    <source>
        <strain evidence="1 2">DSM 29316</strain>
    </source>
</reference>
<dbReference type="InterPro" id="IPR045616">
    <property type="entry name" value="DUF6446"/>
</dbReference>
<name>A0A1I0V905_9RHOB</name>